<dbReference type="EMBL" id="JASZZN010000001">
    <property type="protein sequence ID" value="MDM4014111.1"/>
    <property type="molecule type" value="Genomic_DNA"/>
</dbReference>
<accession>A0ABT7PD16</accession>
<dbReference type="Proteomes" id="UP001239462">
    <property type="component" value="Unassembled WGS sequence"/>
</dbReference>
<evidence type="ECO:0000313" key="2">
    <source>
        <dbReference type="EMBL" id="MDM4014111.1"/>
    </source>
</evidence>
<gene>
    <name evidence="2" type="ORF">QTN89_01630</name>
</gene>
<name>A0ABT7PD16_9BACT</name>
<keyword evidence="1" id="KW-0732">Signal</keyword>
<feature type="chain" id="PRO_5046118458" evidence="1">
    <location>
        <begin position="29"/>
        <end position="183"/>
    </location>
</feature>
<keyword evidence="3" id="KW-1185">Reference proteome</keyword>
<dbReference type="RefSeq" id="WP_149495025.1">
    <property type="nucleotide sequence ID" value="NZ_JASZZN010000001.1"/>
</dbReference>
<feature type="signal peptide" evidence="1">
    <location>
        <begin position="1"/>
        <end position="28"/>
    </location>
</feature>
<sequence length="183" mass="19831">MLRSSRLTACLAAVSVALLSLGAGRSVAEEATSVDVLGKAKMSVPSEFKKSEKKSRIIEHEFKVGEDEKAARLTMMRAGGGVQPNIKRWKGQFSGGKEEDQKTETFKAGPFEVHLIDVAGTFAESMGGGPFFGGKTVQRENYAMVGAIFESEDRLYFAKMVGPAETIKANREKFVEMAKSVGK</sequence>
<proteinExistence type="predicted"/>
<reference evidence="2 3" key="1">
    <citation type="submission" date="2023-06" db="EMBL/GenBank/DDBJ databases">
        <title>Roseiconus lacunae JC819 isolated from Gulf of Mannar region, Tamil Nadu.</title>
        <authorList>
            <person name="Pk S."/>
            <person name="Ch S."/>
            <person name="Ch V.R."/>
        </authorList>
    </citation>
    <scope>NUCLEOTIDE SEQUENCE [LARGE SCALE GENOMIC DNA]</scope>
    <source>
        <strain evidence="2 3">JC819</strain>
    </source>
</reference>
<comment type="caution">
    <text evidence="2">The sequence shown here is derived from an EMBL/GenBank/DDBJ whole genome shotgun (WGS) entry which is preliminary data.</text>
</comment>
<protein>
    <submittedName>
        <fullName evidence="2">Uncharacterized protein</fullName>
    </submittedName>
</protein>
<evidence type="ECO:0000313" key="3">
    <source>
        <dbReference type="Proteomes" id="UP001239462"/>
    </source>
</evidence>
<organism evidence="2 3">
    <name type="scientific">Roseiconus lacunae</name>
    <dbReference type="NCBI Taxonomy" id="2605694"/>
    <lineage>
        <taxon>Bacteria</taxon>
        <taxon>Pseudomonadati</taxon>
        <taxon>Planctomycetota</taxon>
        <taxon>Planctomycetia</taxon>
        <taxon>Pirellulales</taxon>
        <taxon>Pirellulaceae</taxon>
        <taxon>Roseiconus</taxon>
    </lineage>
</organism>
<evidence type="ECO:0000256" key="1">
    <source>
        <dbReference type="SAM" id="SignalP"/>
    </source>
</evidence>